<feature type="coiled-coil region" evidence="1">
    <location>
        <begin position="946"/>
        <end position="973"/>
    </location>
</feature>
<gene>
    <name evidence="3" type="ORF">COW36_07240</name>
</gene>
<organism evidence="3 4">
    <name type="scientific">bacterium (Candidatus Blackallbacteria) CG17_big_fil_post_rev_8_21_14_2_50_48_46</name>
    <dbReference type="NCBI Taxonomy" id="2014261"/>
    <lineage>
        <taxon>Bacteria</taxon>
        <taxon>Candidatus Blackallbacteria</taxon>
    </lineage>
</organism>
<comment type="caution">
    <text evidence="3">The sequence shown here is derived from an EMBL/GenBank/DDBJ whole genome shotgun (WGS) entry which is preliminary data.</text>
</comment>
<sequence>MVQGFPAPYDPVLNPPSVPLTAPPTRSAPGLPSPPLILELDLQKFTLDQHQGQRLDIAPIDANQVDFDRLSTRILTEVAKVEKLKPETTLLIRVGQEAIEIPALRLDKAQLIQALKRHFQGLQSPGHQEWARDLQAQAAEIRVQLRENPPAPAEHVLGEAAQAALQKPSAEGFALRSLEKEIGQKIPVALREKYGLNTEALKHWRETGTPPAGLKALLADFNPQQQQLFQPLLYAVAFGKAVNAVRLKAGSLSPDAAKVANQELDTMKSQASQKWEQFNAGAVRDTRKLAERAFSDWKAADQTVQALQGKANPSAADLQALAEARQKADKLKQEAQSVQQKALETAHAMKEVRVHRVEVSGGNQAPEGMREKAAHALLDAAGAEASHVKQEVGFQGGVVSADALPEGLGTAQTLVEQADTLLPEWKGKQALIDQRTQVLQAQREVLKPLLDTLTSQKQTADQVARLRTELAGLPQPAASLPEHLARRKALESQLDELESQQTPALREDPLGSPTTPAEVRALTLYGRNLGQLQTGYAAEIALNQYAGASPAQKEKVAQAARASRDLHLEAAQAGQDSLDASQASASNRQESRHWQQFGRQDVQARIDAAEAEIAKYAEAKTPGQFQKLLDAQKALGTAMQEMREGDAKVRSSGASPSGNFANLRAQALAEGLGIAQPEALAQQEESAAVSNHVILGRVSEPAVWLAENGSFLASRGQLNQQALDRAQAQLGLEGRIHADAERRYGDQKTELKDLQARLKELPAGPERTRLLERQTELKAAVETFEGGPLALPGGSEWLNLARADALYTGPQAAIRGIQAAQAENVDAARDLLKDAPSDTVRNQAIDALLAAAGTLPQHTPKASADCLKYAFEAAQTLQPEARKLSEAKIRQEAVALYKSYVQHPHASAAAESGELARVVDSIATSATAGEPSRLAWEALRQQSNPAELFRLHKAELEQALGELQDRVSEDIEAGFNLAVERGGLAVGSAARIARALMRDGDIAGARQVLAEAVGREMERAKQAEADYLSLPAAKQEHYRAILRSSDSPGEKQAALEKLMGNSVAASRALRVADSSQTMQRAHLPGSDYDLGRSARQTAEKFNQYSSGVQAQGGAEAENIAKRSAWRHQRDEAYWNDPKIAVLSAATDEALMFVATMGLSTALSLAKGSATGLSLARRGLEIGRATRTALEGNRAGRVVLSVGNFAARGNQRFGAVLARMDAAAMQASPVLGYGFRASRSLVRNIAMEELPKAASELAKQYGDSEGWLQWAVDTSSRFAVSNLGDIKGLESLANSSWGVFETAVTQMALPEFYKHDPKGLKDAQELTHYLLMGAQTVHGMAAMHHDAKRSGQVEGSGLAADLASRAKLDLDPAVEKQVVAAVSAYQEHLLNNQGLSAEKHHTQLEAQVKQAVAFEQLPPEARREVERSLQEFIRPYQIQTAAQIAGVESLHPEGSTAAEVKGKIREMADILQKQGVTADPHEAQKIARGQVAAQMVGKESLSLEAGPAALQVLAEAQAQRLLDLGAVDSPAHAMLLVQHQVRQAVADKAALLLVDSPEAKAQLEKLDQGLKALDALSAPFVYSAQALPANLGEQRQAIQKIAMEVLMSAPEGSQYTQLQARIEKYLGEQKWSPSMIHQLSREVGTRLLLAWGEHLLQQKQIKGELAGLSPTALHDTHLEILKGLGLPEEHAGQVAHDRLLSAMENAWAGQVEQAAGIKPLLHEVLSELGRHQPVDQAVRSQVAEKAEKGLLALGVEPAQARELAAQMVLDGQAYHDRFQGLESLPRTRSLNASLEESLHLSAVKVGEHSLPDLDALRGFLQTHTPAQPTPADDAAVLQLYTALGGWDQVRKLSSFLKPELFGKLHEARDRQVEAAWKNIEAEAAKMGLELARPYVGRGPGEPGYTGVYADIDLVVRITKSKNPLSEPEMAHREMQLLSFAQAELAAISPASGHALDVNVYTSAHFLAVDQAQGKPAEHVPPEALAQQAHQGRVMELYQLRQGLGPAHEMAWKGFEKQALEQARKQDEKARGAGQPAHAEQDLRLALSDCQTQWSQYHDAVDQAYQVLRKDPAHAGQAHEILLEQAQNQVRQATEHELTEFLLKNREALEQDTPAGALARVEYDRLQQLARSRAPEAYAGNAAVLWGSRINDSERQGVIDGFASDPRAARSGRISHDQYVLHWAVEMEGVKDLSSRAWKAGKYDLRDILFTEAALSGFSEQPNPAHAEWLKQKESNLTGGLLLGPEPPKTLKVKNQVALVEKLPNPEYLLHQERKQKDPDYLIPKEIPKEIPISRMEAAIDEARRSAQTPLQAEKIWVKHFGSPEAAEKAMNAYLEVVRMTILDSASRQVSSPALQP</sequence>
<keyword evidence="1" id="KW-0175">Coiled coil</keyword>
<evidence type="ECO:0000256" key="2">
    <source>
        <dbReference type="SAM" id="MobiDB-lite"/>
    </source>
</evidence>
<reference evidence="3 4" key="1">
    <citation type="submission" date="2017-09" db="EMBL/GenBank/DDBJ databases">
        <title>Depth-based differentiation of microbial function through sediment-hosted aquifers and enrichment of novel symbionts in the deep terrestrial subsurface.</title>
        <authorList>
            <person name="Probst A.J."/>
            <person name="Ladd B."/>
            <person name="Jarett J.K."/>
            <person name="Geller-Mcgrath D.E."/>
            <person name="Sieber C.M."/>
            <person name="Emerson J.B."/>
            <person name="Anantharaman K."/>
            <person name="Thomas B.C."/>
            <person name="Malmstrom R."/>
            <person name="Stieglmeier M."/>
            <person name="Klingl A."/>
            <person name="Woyke T."/>
            <person name="Ryan C.M."/>
            <person name="Banfield J.F."/>
        </authorList>
    </citation>
    <scope>NUCLEOTIDE SEQUENCE [LARGE SCALE GENOMIC DNA]</scope>
    <source>
        <strain evidence="3">CG17_big_fil_post_rev_8_21_14_2_50_48_46</strain>
    </source>
</reference>
<feature type="compositionally biased region" description="Pro residues" evidence="2">
    <location>
        <begin position="13"/>
        <end position="22"/>
    </location>
</feature>
<feature type="region of interest" description="Disordered" evidence="2">
    <location>
        <begin position="494"/>
        <end position="515"/>
    </location>
</feature>
<accession>A0A2M7G725</accession>
<feature type="coiled-coil region" evidence="1">
    <location>
        <begin position="314"/>
        <end position="341"/>
    </location>
</feature>
<feature type="compositionally biased region" description="Basic and acidic residues" evidence="2">
    <location>
        <begin position="2018"/>
        <end position="2029"/>
    </location>
</feature>
<evidence type="ECO:0000313" key="3">
    <source>
        <dbReference type="EMBL" id="PIW17856.1"/>
    </source>
</evidence>
<evidence type="ECO:0000313" key="4">
    <source>
        <dbReference type="Proteomes" id="UP000231019"/>
    </source>
</evidence>
<evidence type="ECO:0000256" key="1">
    <source>
        <dbReference type="SAM" id="Coils"/>
    </source>
</evidence>
<dbReference type="EMBL" id="PFFQ01000019">
    <property type="protein sequence ID" value="PIW17856.1"/>
    <property type="molecule type" value="Genomic_DNA"/>
</dbReference>
<proteinExistence type="predicted"/>
<feature type="compositionally biased region" description="Low complexity" evidence="2">
    <location>
        <begin position="571"/>
        <end position="586"/>
    </location>
</feature>
<feature type="region of interest" description="Disordered" evidence="2">
    <location>
        <begin position="2018"/>
        <end position="2038"/>
    </location>
</feature>
<dbReference type="Proteomes" id="UP000231019">
    <property type="component" value="Unassembled WGS sequence"/>
</dbReference>
<name>A0A2M7G725_9BACT</name>
<feature type="region of interest" description="Disordered" evidence="2">
    <location>
        <begin position="571"/>
        <end position="594"/>
    </location>
</feature>
<feature type="region of interest" description="Disordered" evidence="2">
    <location>
        <begin position="1"/>
        <end position="31"/>
    </location>
</feature>
<protein>
    <submittedName>
        <fullName evidence="3">Uncharacterized protein</fullName>
    </submittedName>
</protein>